<dbReference type="Proteomes" id="UP000823521">
    <property type="component" value="Unassembled WGS sequence"/>
</dbReference>
<dbReference type="InterPro" id="IPR002881">
    <property type="entry name" value="DUF58"/>
</dbReference>
<keyword evidence="2" id="KW-0472">Membrane</keyword>
<protein>
    <submittedName>
        <fullName evidence="4">DUF58 domain-containing protein</fullName>
    </submittedName>
</protein>
<comment type="caution">
    <text evidence="4">The sequence shown here is derived from an EMBL/GenBank/DDBJ whole genome shotgun (WGS) entry which is preliminary data.</text>
</comment>
<organism evidence="4 5">
    <name type="scientific">Micromonospora echinofusca</name>
    <dbReference type="NCBI Taxonomy" id="47858"/>
    <lineage>
        <taxon>Bacteria</taxon>
        <taxon>Bacillati</taxon>
        <taxon>Actinomycetota</taxon>
        <taxon>Actinomycetes</taxon>
        <taxon>Micromonosporales</taxon>
        <taxon>Micromonosporaceae</taxon>
        <taxon>Micromonospora</taxon>
    </lineage>
</organism>
<evidence type="ECO:0000313" key="4">
    <source>
        <dbReference type="EMBL" id="MBO4208708.1"/>
    </source>
</evidence>
<dbReference type="EMBL" id="WVUH01000221">
    <property type="protein sequence ID" value="MBO4208708.1"/>
    <property type="molecule type" value="Genomic_DNA"/>
</dbReference>
<feature type="region of interest" description="Disordered" evidence="1">
    <location>
        <begin position="133"/>
        <end position="167"/>
    </location>
</feature>
<keyword evidence="2" id="KW-0812">Transmembrane</keyword>
<evidence type="ECO:0000313" key="5">
    <source>
        <dbReference type="Proteomes" id="UP000823521"/>
    </source>
</evidence>
<feature type="region of interest" description="Disordered" evidence="1">
    <location>
        <begin position="1"/>
        <end position="29"/>
    </location>
</feature>
<dbReference type="PANTHER" id="PTHR33608">
    <property type="entry name" value="BLL2464 PROTEIN"/>
    <property type="match status" value="1"/>
</dbReference>
<sequence length="492" mass="51691">MTRALRPAVPTGAADPVPQTGAPGPAPAPEWVPTRALGRAVLLTGLLLILGVLLGRIDLVVLAVPFGLGTAYALRQRPSVAPGVQVDADDTHLVEGGPVAGTVGVDNPGVVDFDLVIVRTLVSPWLRIDRAGQATGPAPAPNGGQATGAGSTAGADEGLPAGGLDRPFVLTTPAGSGSDLLLRGEALRWGRHPIGPAGVRAVACDGLVACRPVVSGARTVRVYPRTEPFEADEAMPRAAGLVGGHRSRRPGEGGELAGVRVFGPGDRLRRIDWRVSLRARQLHVAATLSDRDAEVVLLLDVLAEAGRSGGIAGTASVLDTTVRAAAAIGEHYLHRGDRVSMLEYGPSARRLRPATGRRQYLTLLEWLLDVRVEQSEYQPYDQVFGPHLLSSNALLVVLTPLVDPRSAEMLARLARSGRFVVAVDTLPAGVGPPLRSPWTQVAYGLWRLERENTIGQLRQHGVPVVAWAGAGSLDLVLRDVARMAAAPRVGMR</sequence>
<dbReference type="RefSeq" id="WP_208815692.1">
    <property type="nucleotide sequence ID" value="NZ_WVUH01000221.1"/>
</dbReference>
<evidence type="ECO:0000256" key="2">
    <source>
        <dbReference type="SAM" id="Phobius"/>
    </source>
</evidence>
<keyword evidence="5" id="KW-1185">Reference proteome</keyword>
<dbReference type="PANTHER" id="PTHR33608:SF14">
    <property type="entry name" value="POSSIBLE CONSERVED SECRETED PROTEIN"/>
    <property type="match status" value="1"/>
</dbReference>
<reference evidence="4 5" key="1">
    <citation type="submission" date="2019-12" db="EMBL/GenBank/DDBJ databases">
        <title>Whole genome sequencing of endophytic Actinobacterium Micromonospora sp. MPMI6T.</title>
        <authorList>
            <person name="Evv R."/>
            <person name="Podile A.R."/>
        </authorList>
    </citation>
    <scope>NUCLEOTIDE SEQUENCE [LARGE SCALE GENOMIC DNA]</scope>
    <source>
        <strain evidence="4 5">MPMI6</strain>
    </source>
</reference>
<evidence type="ECO:0000256" key="1">
    <source>
        <dbReference type="SAM" id="MobiDB-lite"/>
    </source>
</evidence>
<name>A0ABS3VWA5_MICEH</name>
<accession>A0ABS3VWA5</accession>
<proteinExistence type="predicted"/>
<keyword evidence="2" id="KW-1133">Transmembrane helix</keyword>
<feature type="transmembrane region" description="Helical" evidence="2">
    <location>
        <begin position="40"/>
        <end position="68"/>
    </location>
</feature>
<gene>
    <name evidence="4" type="ORF">GSF22_22235</name>
</gene>
<feature type="domain" description="DUF58" evidence="3">
    <location>
        <begin position="259"/>
        <end position="422"/>
    </location>
</feature>
<evidence type="ECO:0000259" key="3">
    <source>
        <dbReference type="Pfam" id="PF01882"/>
    </source>
</evidence>
<dbReference type="Pfam" id="PF01882">
    <property type="entry name" value="DUF58"/>
    <property type="match status" value="1"/>
</dbReference>